<evidence type="ECO:0000256" key="1">
    <source>
        <dbReference type="SAM" id="SignalP"/>
    </source>
</evidence>
<evidence type="ECO:0008006" key="4">
    <source>
        <dbReference type="Google" id="ProtNLM"/>
    </source>
</evidence>
<keyword evidence="1" id="KW-0732">Signal</keyword>
<feature type="signal peptide" evidence="1">
    <location>
        <begin position="1"/>
        <end position="24"/>
    </location>
</feature>
<reference evidence="2" key="1">
    <citation type="journal article" date="2021" name="Antonie Van Leeuwenhoek">
        <title>Draft genome and description of Waterburya agarophytonicola gen. nov. sp. nov. (Pleurocapsales, Cyanobacteria): a seaweed symbiont.</title>
        <authorList>
            <person name="Bonthond G."/>
            <person name="Shalygin S."/>
            <person name="Bayer T."/>
            <person name="Weinberger F."/>
        </authorList>
    </citation>
    <scope>NUCLEOTIDE SEQUENCE</scope>
    <source>
        <strain evidence="2">KI4</strain>
    </source>
</reference>
<comment type="caution">
    <text evidence="2">The sequence shown here is derived from an EMBL/GenBank/DDBJ whole genome shotgun (WGS) entry which is preliminary data.</text>
</comment>
<proteinExistence type="predicted"/>
<dbReference type="AlphaFoldDB" id="A0A964FFT8"/>
<evidence type="ECO:0000313" key="3">
    <source>
        <dbReference type="Proteomes" id="UP000729733"/>
    </source>
</evidence>
<dbReference type="EMBL" id="JADWDC010000021">
    <property type="protein sequence ID" value="MCC0177387.1"/>
    <property type="molecule type" value="Genomic_DNA"/>
</dbReference>
<organism evidence="2 3">
    <name type="scientific">Waterburya agarophytonicola KI4</name>
    <dbReference type="NCBI Taxonomy" id="2874699"/>
    <lineage>
        <taxon>Bacteria</taxon>
        <taxon>Bacillati</taxon>
        <taxon>Cyanobacteriota</taxon>
        <taxon>Cyanophyceae</taxon>
        <taxon>Pleurocapsales</taxon>
        <taxon>Hyellaceae</taxon>
        <taxon>Waterburya</taxon>
        <taxon>Waterburya agarophytonicola</taxon>
    </lineage>
</organism>
<dbReference type="Proteomes" id="UP000729733">
    <property type="component" value="Unassembled WGS sequence"/>
</dbReference>
<dbReference type="RefSeq" id="WP_229640451.1">
    <property type="nucleotide sequence ID" value="NZ_JADWDC010000021.1"/>
</dbReference>
<gene>
    <name evidence="2" type="ORF">I4641_10405</name>
</gene>
<dbReference type="PROSITE" id="PS51257">
    <property type="entry name" value="PROKAR_LIPOPROTEIN"/>
    <property type="match status" value="1"/>
</dbReference>
<protein>
    <recommendedName>
        <fullName evidence="4">Lipoprotein</fullName>
    </recommendedName>
</protein>
<sequence length="258" mass="28845">MSRLPKIFYLTCFLLLFLSCSKNQTTSSSVRASNSSYRYESKNINPPQDPAIARFVVAPEIAIMGAEINTTASSFDEVIELMEINSQKVINSVAKIEGCSAKITDYQHPGIINYSKAVISDTQKYSSSMKLEILISFDRAKDIRERIEQMNNCLGTIPQLKLEDSPENKNKSIYLALSNIIPTIKDGGKYRQKILEAKFKPLKEVASFDQPPTQFDAADTKCTSKGIVRVVDRSLSGIELDVDFDCSRLTLKQIIPVK</sequence>
<accession>A0A964FFT8</accession>
<keyword evidence="3" id="KW-1185">Reference proteome</keyword>
<evidence type="ECO:0000313" key="2">
    <source>
        <dbReference type="EMBL" id="MCC0177387.1"/>
    </source>
</evidence>
<feature type="chain" id="PRO_5037891009" description="Lipoprotein" evidence="1">
    <location>
        <begin position="25"/>
        <end position="258"/>
    </location>
</feature>
<name>A0A964FFT8_9CYAN</name>